<keyword evidence="2" id="KW-1185">Reference proteome</keyword>
<dbReference type="EMBL" id="GL732547">
    <property type="protein sequence ID" value="EFX80360.1"/>
    <property type="molecule type" value="Genomic_DNA"/>
</dbReference>
<protein>
    <submittedName>
        <fullName evidence="1">Uncharacterized protein</fullName>
    </submittedName>
</protein>
<accession>E9GJ06</accession>
<gene>
    <name evidence="1" type="ORF">DAPPUDRAFT_318493</name>
</gene>
<sequence length="160" mass="17998">MALWTNPVEADERFYPLLCLIVYDPVKPSSDWPIGVKTATSSNTWGSDPAIYVASDYNITAMTPTQLNCRCVRFYRRLNLHQSGPSSPPVNLVGQIDLQPVLTHFRLEHWYNVQVGFAISHTGLLQKQSTFEYNRVQDCTTSYDIAVAQSSELQSSTATH</sequence>
<organism evidence="1 2">
    <name type="scientific">Daphnia pulex</name>
    <name type="common">Water flea</name>
    <dbReference type="NCBI Taxonomy" id="6669"/>
    <lineage>
        <taxon>Eukaryota</taxon>
        <taxon>Metazoa</taxon>
        <taxon>Ecdysozoa</taxon>
        <taxon>Arthropoda</taxon>
        <taxon>Crustacea</taxon>
        <taxon>Branchiopoda</taxon>
        <taxon>Diplostraca</taxon>
        <taxon>Cladocera</taxon>
        <taxon>Anomopoda</taxon>
        <taxon>Daphniidae</taxon>
        <taxon>Daphnia</taxon>
    </lineage>
</organism>
<evidence type="ECO:0000313" key="2">
    <source>
        <dbReference type="Proteomes" id="UP000000305"/>
    </source>
</evidence>
<dbReference type="KEGG" id="dpx:DAPPUDRAFT_318493"/>
<dbReference type="Proteomes" id="UP000000305">
    <property type="component" value="Unassembled WGS sequence"/>
</dbReference>
<dbReference type="HOGENOM" id="CLU_1653885_0_0_1"/>
<proteinExistence type="predicted"/>
<dbReference type="AlphaFoldDB" id="E9GJ06"/>
<evidence type="ECO:0000313" key="1">
    <source>
        <dbReference type="EMBL" id="EFX80360.1"/>
    </source>
</evidence>
<reference evidence="1 2" key="1">
    <citation type="journal article" date="2011" name="Science">
        <title>The ecoresponsive genome of Daphnia pulex.</title>
        <authorList>
            <person name="Colbourne J.K."/>
            <person name="Pfrender M.E."/>
            <person name="Gilbert D."/>
            <person name="Thomas W.K."/>
            <person name="Tucker A."/>
            <person name="Oakley T.H."/>
            <person name="Tokishita S."/>
            <person name="Aerts A."/>
            <person name="Arnold G.J."/>
            <person name="Basu M.K."/>
            <person name="Bauer D.J."/>
            <person name="Caceres C.E."/>
            <person name="Carmel L."/>
            <person name="Casola C."/>
            <person name="Choi J.H."/>
            <person name="Detter J.C."/>
            <person name="Dong Q."/>
            <person name="Dusheyko S."/>
            <person name="Eads B.D."/>
            <person name="Frohlich T."/>
            <person name="Geiler-Samerotte K.A."/>
            <person name="Gerlach D."/>
            <person name="Hatcher P."/>
            <person name="Jogdeo S."/>
            <person name="Krijgsveld J."/>
            <person name="Kriventseva E.V."/>
            <person name="Kultz D."/>
            <person name="Laforsch C."/>
            <person name="Lindquist E."/>
            <person name="Lopez J."/>
            <person name="Manak J.R."/>
            <person name="Muller J."/>
            <person name="Pangilinan J."/>
            <person name="Patwardhan R.P."/>
            <person name="Pitluck S."/>
            <person name="Pritham E.J."/>
            <person name="Rechtsteiner A."/>
            <person name="Rho M."/>
            <person name="Rogozin I.B."/>
            <person name="Sakarya O."/>
            <person name="Salamov A."/>
            <person name="Schaack S."/>
            <person name="Shapiro H."/>
            <person name="Shiga Y."/>
            <person name="Skalitzky C."/>
            <person name="Smith Z."/>
            <person name="Souvorov A."/>
            <person name="Sung W."/>
            <person name="Tang Z."/>
            <person name="Tsuchiya D."/>
            <person name="Tu H."/>
            <person name="Vos H."/>
            <person name="Wang M."/>
            <person name="Wolf Y.I."/>
            <person name="Yamagata H."/>
            <person name="Yamada T."/>
            <person name="Ye Y."/>
            <person name="Shaw J.R."/>
            <person name="Andrews J."/>
            <person name="Crease T.J."/>
            <person name="Tang H."/>
            <person name="Lucas S.M."/>
            <person name="Robertson H.M."/>
            <person name="Bork P."/>
            <person name="Koonin E.V."/>
            <person name="Zdobnov E.M."/>
            <person name="Grigoriev I.V."/>
            <person name="Lynch M."/>
            <person name="Boore J.L."/>
        </authorList>
    </citation>
    <scope>NUCLEOTIDE SEQUENCE [LARGE SCALE GENOMIC DNA]</scope>
</reference>
<dbReference type="InParanoid" id="E9GJ06"/>
<name>E9GJ06_DAPPU</name>